<dbReference type="GO" id="GO:0016747">
    <property type="term" value="F:acyltransferase activity, transferring groups other than amino-acyl groups"/>
    <property type="evidence" value="ECO:0007669"/>
    <property type="project" value="InterPro"/>
</dbReference>
<gene>
    <name evidence="5" type="ORF">LCGC14_1133980</name>
</gene>
<feature type="non-terminal residue" evidence="5">
    <location>
        <position position="292"/>
    </location>
</feature>
<feature type="domain" description="Thiolase N-terminal" evidence="4">
    <location>
        <begin position="7"/>
        <end position="266"/>
    </location>
</feature>
<accession>A0A0F9PIJ3</accession>
<keyword evidence="2" id="KW-0808">Transferase</keyword>
<evidence type="ECO:0000259" key="4">
    <source>
        <dbReference type="Pfam" id="PF00108"/>
    </source>
</evidence>
<organism evidence="5">
    <name type="scientific">marine sediment metagenome</name>
    <dbReference type="NCBI Taxonomy" id="412755"/>
    <lineage>
        <taxon>unclassified sequences</taxon>
        <taxon>metagenomes</taxon>
        <taxon>ecological metagenomes</taxon>
    </lineage>
</organism>
<dbReference type="PANTHER" id="PTHR18919:SF107">
    <property type="entry name" value="ACETYL-COA ACETYLTRANSFERASE, CYTOSOLIC"/>
    <property type="match status" value="1"/>
</dbReference>
<evidence type="ECO:0000256" key="1">
    <source>
        <dbReference type="ARBA" id="ARBA00010982"/>
    </source>
</evidence>
<proteinExistence type="inferred from homology"/>
<dbReference type="SUPFAM" id="SSF53901">
    <property type="entry name" value="Thiolase-like"/>
    <property type="match status" value="1"/>
</dbReference>
<dbReference type="CDD" id="cd00751">
    <property type="entry name" value="thiolase"/>
    <property type="match status" value="1"/>
</dbReference>
<dbReference type="InterPro" id="IPR016039">
    <property type="entry name" value="Thiolase-like"/>
</dbReference>
<dbReference type="PROSITE" id="PS00098">
    <property type="entry name" value="THIOLASE_1"/>
    <property type="match status" value="1"/>
</dbReference>
<dbReference type="InterPro" id="IPR002155">
    <property type="entry name" value="Thiolase"/>
</dbReference>
<comment type="similarity">
    <text evidence="1">Belongs to the thiolase-like superfamily. Thiolase family.</text>
</comment>
<evidence type="ECO:0000313" key="5">
    <source>
        <dbReference type="EMBL" id="KKN00816.1"/>
    </source>
</evidence>
<dbReference type="InterPro" id="IPR020616">
    <property type="entry name" value="Thiolase_N"/>
</dbReference>
<dbReference type="AlphaFoldDB" id="A0A0F9PIJ3"/>
<evidence type="ECO:0000256" key="3">
    <source>
        <dbReference type="ARBA" id="ARBA00023315"/>
    </source>
</evidence>
<dbReference type="InterPro" id="IPR020615">
    <property type="entry name" value="Thiolase_acyl_enz_int_AS"/>
</dbReference>
<dbReference type="PANTHER" id="PTHR18919">
    <property type="entry name" value="ACETYL-COA C-ACYLTRANSFERASE"/>
    <property type="match status" value="1"/>
</dbReference>
<dbReference type="EMBL" id="LAZR01005331">
    <property type="protein sequence ID" value="KKN00816.1"/>
    <property type="molecule type" value="Genomic_DNA"/>
</dbReference>
<keyword evidence="3" id="KW-0012">Acyltransferase</keyword>
<sequence>MCELRGVFIVGAARTAIGNFLGSLKNFKAPELGGFAIKEAVKRAGISGEDVEEVIMGNVVSGGLGQGPAKQAAVKGGIPYTVSCFAVNKVCGSALKAVILAAQSIWLEEKNIIVAGGMEGMSQAPHLLWGVREGVKFGDMKIKDSMILDGIWCVFNDEHMGMTGEVIAEKFGATRQEQDEYALSSHRKAIHAIEKGYFKDEIVPVEIPQEKGEPMLFTVDEGPREDTALEKLAKLKPAFKKDGTVTAGNASSLNDGAAAVVIASEDAVKEKKLKPMARILGSTTNPVEPSMA</sequence>
<comment type="caution">
    <text evidence="5">The sequence shown here is derived from an EMBL/GenBank/DDBJ whole genome shotgun (WGS) entry which is preliminary data.</text>
</comment>
<dbReference type="Gene3D" id="3.40.47.10">
    <property type="match status" value="1"/>
</dbReference>
<evidence type="ECO:0000256" key="2">
    <source>
        <dbReference type="ARBA" id="ARBA00022679"/>
    </source>
</evidence>
<protein>
    <recommendedName>
        <fullName evidence="4">Thiolase N-terminal domain-containing protein</fullName>
    </recommendedName>
</protein>
<reference evidence="5" key="1">
    <citation type="journal article" date="2015" name="Nature">
        <title>Complex archaea that bridge the gap between prokaryotes and eukaryotes.</title>
        <authorList>
            <person name="Spang A."/>
            <person name="Saw J.H."/>
            <person name="Jorgensen S.L."/>
            <person name="Zaremba-Niedzwiedzka K."/>
            <person name="Martijn J."/>
            <person name="Lind A.E."/>
            <person name="van Eijk R."/>
            <person name="Schleper C."/>
            <person name="Guy L."/>
            <person name="Ettema T.J."/>
        </authorList>
    </citation>
    <scope>NUCLEOTIDE SEQUENCE</scope>
</reference>
<dbReference type="Pfam" id="PF00108">
    <property type="entry name" value="Thiolase_N"/>
    <property type="match status" value="1"/>
</dbReference>
<name>A0A0F9PIJ3_9ZZZZ</name>
<dbReference type="NCBIfam" id="TIGR01930">
    <property type="entry name" value="AcCoA-C-Actrans"/>
    <property type="match status" value="1"/>
</dbReference>